<comment type="caution">
    <text evidence="15">The sequence shown here is derived from an EMBL/GenBank/DDBJ whole genome shotgun (WGS) entry which is preliminary data.</text>
</comment>
<evidence type="ECO:0000259" key="12">
    <source>
        <dbReference type="Pfam" id="PF00205"/>
    </source>
</evidence>
<dbReference type="InterPro" id="IPR011766">
    <property type="entry name" value="TPP_enzyme_TPP-bd"/>
</dbReference>
<evidence type="ECO:0000259" key="13">
    <source>
        <dbReference type="Pfam" id="PF02775"/>
    </source>
</evidence>
<comment type="pathway">
    <text evidence="1 11">Amino-acid biosynthesis; L-isoleucine biosynthesis; L-isoleucine from 2-oxobutanoate: step 1/4.</text>
</comment>
<evidence type="ECO:0000256" key="9">
    <source>
        <dbReference type="ARBA" id="ARBA00023052"/>
    </source>
</evidence>
<proteinExistence type="inferred from homology"/>
<evidence type="ECO:0000256" key="6">
    <source>
        <dbReference type="ARBA" id="ARBA00022679"/>
    </source>
</evidence>
<comment type="pathway">
    <text evidence="2 11">Amino-acid biosynthesis; L-valine biosynthesis; L-valine from pyruvate: step 1/4.</text>
</comment>
<dbReference type="InterPro" id="IPR029035">
    <property type="entry name" value="DHS-like_NAD/FAD-binding_dom"/>
</dbReference>
<sequence>MNDSVSLHPTGAALLFDVLQDLGVEVIFGHTGGAVIPLHVELNKRMRRGEPVPRFVLCRQEGGAGHSAEGYARASGRVGVALATSGPGATNLATPIADAHKDSVPTVFITGQVPSHAIGSDAFQEVDTVGFTRPLSKHNYLVRDVDDLEWMLREAFALAQHGRPGPVVVDICKDVQLAACLAPHPARRRHRPAIPFEPARADAILEALSSAERPVIKAGGGIIHAGAAAALCRVAERFEVPVTTTFNALGAVPFDAPYYLGMPGMHGSVPANYALRDADLILSLGGRFDDRVAVKDFALGKRIAHVDIDPSEIDKTIKTELHLVASLSAFFDHALASTRQARHPRWLEQVGEWRRQLPLPYGSGDYIKPQAVVETLSALTAGDATLVTGVGQHQMWSAQYYRFQRPRQWISSGGLGTMGFGLPAAIGAWYGRPDRPVVLIDGDGSFQMNIQELATVVANAIPLKMFVLNNSFLGMVRQWEDMMDGGHHYETCLARRHDCDPDCMALDQTCRRQMPNLLGLKQVYPRLETLRVKEPERLHEVLEQALMMAGPVLVDVWVDKAEDVLPMVLPGGRFDTMIESADALTGT</sequence>
<dbReference type="GO" id="GO:0050660">
    <property type="term" value="F:flavin adenine dinucleotide binding"/>
    <property type="evidence" value="ECO:0007669"/>
    <property type="project" value="InterPro"/>
</dbReference>
<dbReference type="GO" id="GO:0030976">
    <property type="term" value="F:thiamine pyrophosphate binding"/>
    <property type="evidence" value="ECO:0007669"/>
    <property type="project" value="UniProtKB-UniRule"/>
</dbReference>
<dbReference type="SUPFAM" id="SSF52518">
    <property type="entry name" value="Thiamin diphosphate-binding fold (THDP-binding)"/>
    <property type="match status" value="2"/>
</dbReference>
<name>A0AAJ0XGL3_HALSE</name>
<keyword evidence="6 11" id="KW-0808">Transferase</keyword>
<evidence type="ECO:0000256" key="11">
    <source>
        <dbReference type="RuleBase" id="RU003591"/>
    </source>
</evidence>
<dbReference type="InterPro" id="IPR012846">
    <property type="entry name" value="Acetolactate_synth_lsu"/>
</dbReference>
<reference evidence="15" key="1">
    <citation type="submission" date="2017-05" db="EMBL/GenBank/DDBJ databases">
        <authorList>
            <person name="Imhoff J.F."/>
            <person name="Rahn T."/>
            <person name="Kuenzel S."/>
            <person name="Neulinger S.C."/>
        </authorList>
    </citation>
    <scope>NUCLEOTIDE SEQUENCE</scope>
    <source>
        <strain evidence="15">DSM 4395</strain>
    </source>
</reference>
<evidence type="ECO:0000256" key="3">
    <source>
        <dbReference type="ARBA" id="ARBA00007812"/>
    </source>
</evidence>
<evidence type="ECO:0000256" key="1">
    <source>
        <dbReference type="ARBA" id="ARBA00004974"/>
    </source>
</evidence>
<feature type="domain" description="Thiamine pyrophosphate enzyme central" evidence="12">
    <location>
        <begin position="202"/>
        <end position="330"/>
    </location>
</feature>
<comment type="cofactor">
    <cofactor evidence="11">
        <name>Mg(2+)</name>
        <dbReference type="ChEBI" id="CHEBI:18420"/>
    </cofactor>
    <text evidence="11">Binds 1 Mg(2+) ion per subunit.</text>
</comment>
<dbReference type="Pfam" id="PF00205">
    <property type="entry name" value="TPP_enzyme_M"/>
    <property type="match status" value="1"/>
</dbReference>
<dbReference type="CDD" id="cd07035">
    <property type="entry name" value="TPP_PYR_POX_like"/>
    <property type="match status" value="1"/>
</dbReference>
<dbReference type="PANTHER" id="PTHR18968">
    <property type="entry name" value="THIAMINE PYROPHOSPHATE ENZYMES"/>
    <property type="match status" value="1"/>
</dbReference>
<dbReference type="Proteomes" id="UP001296967">
    <property type="component" value="Unassembled WGS sequence"/>
</dbReference>
<dbReference type="Gene3D" id="3.40.50.970">
    <property type="match status" value="2"/>
</dbReference>
<dbReference type="InterPro" id="IPR029061">
    <property type="entry name" value="THDP-binding"/>
</dbReference>
<keyword evidence="16" id="KW-1185">Reference proteome</keyword>
<reference evidence="15" key="2">
    <citation type="journal article" date="2020" name="Microorganisms">
        <title>Osmotic Adaptation and Compatible Solute Biosynthesis of Phototrophic Bacteria as Revealed from Genome Analyses.</title>
        <authorList>
            <person name="Imhoff J.F."/>
            <person name="Rahn T."/>
            <person name="Kunzel S."/>
            <person name="Keller A."/>
            <person name="Neulinger S.C."/>
        </authorList>
    </citation>
    <scope>NUCLEOTIDE SEQUENCE</scope>
    <source>
        <strain evidence="15">DSM 4395</strain>
    </source>
</reference>
<feature type="domain" description="Thiamine pyrophosphate enzyme N-terminal TPP-binding" evidence="14">
    <location>
        <begin position="10"/>
        <end position="129"/>
    </location>
</feature>
<keyword evidence="5 11" id="KW-0028">Amino-acid biosynthesis</keyword>
<protein>
    <recommendedName>
        <fullName evidence="4 11">Acetolactate synthase</fullName>
        <ecNumber evidence="4 11">2.2.1.6</ecNumber>
    </recommendedName>
</protein>
<organism evidence="15 16">
    <name type="scientific">Halochromatium salexigens</name>
    <name type="common">Chromatium salexigens</name>
    <dbReference type="NCBI Taxonomy" id="49447"/>
    <lineage>
        <taxon>Bacteria</taxon>
        <taxon>Pseudomonadati</taxon>
        <taxon>Pseudomonadota</taxon>
        <taxon>Gammaproteobacteria</taxon>
        <taxon>Chromatiales</taxon>
        <taxon>Chromatiaceae</taxon>
        <taxon>Halochromatium</taxon>
    </lineage>
</organism>
<dbReference type="PROSITE" id="PS00187">
    <property type="entry name" value="TPP_ENZYMES"/>
    <property type="match status" value="1"/>
</dbReference>
<dbReference type="InterPro" id="IPR039368">
    <property type="entry name" value="AHAS_TPP"/>
</dbReference>
<evidence type="ECO:0000259" key="14">
    <source>
        <dbReference type="Pfam" id="PF02776"/>
    </source>
</evidence>
<dbReference type="EMBL" id="NHSF01000068">
    <property type="protein sequence ID" value="MBK5931663.1"/>
    <property type="molecule type" value="Genomic_DNA"/>
</dbReference>
<dbReference type="CDD" id="cd02015">
    <property type="entry name" value="TPP_AHAS"/>
    <property type="match status" value="1"/>
</dbReference>
<evidence type="ECO:0000256" key="2">
    <source>
        <dbReference type="ARBA" id="ARBA00005025"/>
    </source>
</evidence>
<comment type="cofactor">
    <cofactor evidence="11">
        <name>thiamine diphosphate</name>
        <dbReference type="ChEBI" id="CHEBI:58937"/>
    </cofactor>
    <text evidence="11">Binds 1 thiamine pyrophosphate per subunit.</text>
</comment>
<feature type="domain" description="Thiamine pyrophosphate enzyme TPP-binding" evidence="13">
    <location>
        <begin position="389"/>
        <end position="556"/>
    </location>
</feature>
<keyword evidence="7 11" id="KW-0479">Metal-binding</keyword>
<evidence type="ECO:0000256" key="8">
    <source>
        <dbReference type="ARBA" id="ARBA00022842"/>
    </source>
</evidence>
<dbReference type="PANTHER" id="PTHR18968:SF13">
    <property type="entry name" value="ACETOLACTATE SYNTHASE CATALYTIC SUBUNIT, MITOCHONDRIAL"/>
    <property type="match status" value="1"/>
</dbReference>
<evidence type="ECO:0000313" key="16">
    <source>
        <dbReference type="Proteomes" id="UP001296967"/>
    </source>
</evidence>
<keyword evidence="9 11" id="KW-0786">Thiamine pyrophosphate</keyword>
<dbReference type="InterPro" id="IPR012001">
    <property type="entry name" value="Thiamin_PyroP_enz_TPP-bd_dom"/>
</dbReference>
<dbReference type="InterPro" id="IPR012000">
    <property type="entry name" value="Thiamin_PyroP_enz_cen_dom"/>
</dbReference>
<evidence type="ECO:0000256" key="10">
    <source>
        <dbReference type="ARBA" id="ARBA00023304"/>
    </source>
</evidence>
<dbReference type="GO" id="GO:0003984">
    <property type="term" value="F:acetolactate synthase activity"/>
    <property type="evidence" value="ECO:0007669"/>
    <property type="project" value="UniProtKB-EC"/>
</dbReference>
<comment type="similarity">
    <text evidence="3 11">Belongs to the TPP enzyme family.</text>
</comment>
<dbReference type="InterPro" id="IPR045229">
    <property type="entry name" value="TPP_enz"/>
</dbReference>
<dbReference type="EC" id="2.2.1.6" evidence="4 11"/>
<accession>A0AAJ0XGL3</accession>
<evidence type="ECO:0000256" key="5">
    <source>
        <dbReference type="ARBA" id="ARBA00022605"/>
    </source>
</evidence>
<dbReference type="GO" id="GO:0000287">
    <property type="term" value="F:magnesium ion binding"/>
    <property type="evidence" value="ECO:0007669"/>
    <property type="project" value="UniProtKB-UniRule"/>
</dbReference>
<keyword evidence="10 11" id="KW-0100">Branched-chain amino acid biosynthesis</keyword>
<evidence type="ECO:0000256" key="7">
    <source>
        <dbReference type="ARBA" id="ARBA00022723"/>
    </source>
</evidence>
<dbReference type="SUPFAM" id="SSF52467">
    <property type="entry name" value="DHS-like NAD/FAD-binding domain"/>
    <property type="match status" value="1"/>
</dbReference>
<dbReference type="GO" id="GO:0009099">
    <property type="term" value="P:L-valine biosynthetic process"/>
    <property type="evidence" value="ECO:0007669"/>
    <property type="project" value="TreeGrafter"/>
</dbReference>
<dbReference type="GO" id="GO:0005948">
    <property type="term" value="C:acetolactate synthase complex"/>
    <property type="evidence" value="ECO:0007669"/>
    <property type="project" value="TreeGrafter"/>
</dbReference>
<dbReference type="NCBIfam" id="TIGR00118">
    <property type="entry name" value="acolac_lg"/>
    <property type="match status" value="1"/>
</dbReference>
<dbReference type="InterPro" id="IPR000399">
    <property type="entry name" value="TPP-bd_CS"/>
</dbReference>
<dbReference type="RefSeq" id="WP_201246503.1">
    <property type="nucleotide sequence ID" value="NZ_NHSF01000068.1"/>
</dbReference>
<keyword evidence="8 11" id="KW-0460">Magnesium</keyword>
<dbReference type="GO" id="GO:0009097">
    <property type="term" value="P:isoleucine biosynthetic process"/>
    <property type="evidence" value="ECO:0007669"/>
    <property type="project" value="TreeGrafter"/>
</dbReference>
<dbReference type="FunFam" id="3.40.50.970:FF:000007">
    <property type="entry name" value="Acetolactate synthase"/>
    <property type="match status" value="1"/>
</dbReference>
<evidence type="ECO:0000256" key="4">
    <source>
        <dbReference type="ARBA" id="ARBA00013145"/>
    </source>
</evidence>
<dbReference type="Pfam" id="PF02775">
    <property type="entry name" value="TPP_enzyme_C"/>
    <property type="match status" value="1"/>
</dbReference>
<comment type="catalytic activity">
    <reaction evidence="11">
        <text>2 pyruvate + H(+) = (2S)-2-acetolactate + CO2</text>
        <dbReference type="Rhea" id="RHEA:25249"/>
        <dbReference type="ChEBI" id="CHEBI:15361"/>
        <dbReference type="ChEBI" id="CHEBI:15378"/>
        <dbReference type="ChEBI" id="CHEBI:16526"/>
        <dbReference type="ChEBI" id="CHEBI:58476"/>
        <dbReference type="EC" id="2.2.1.6"/>
    </reaction>
</comment>
<dbReference type="Pfam" id="PF02776">
    <property type="entry name" value="TPP_enzyme_N"/>
    <property type="match status" value="1"/>
</dbReference>
<evidence type="ECO:0000313" key="15">
    <source>
        <dbReference type="EMBL" id="MBK5931663.1"/>
    </source>
</evidence>
<dbReference type="Gene3D" id="3.40.50.1220">
    <property type="entry name" value="TPP-binding domain"/>
    <property type="match status" value="1"/>
</dbReference>
<dbReference type="AlphaFoldDB" id="A0AAJ0XGL3"/>
<gene>
    <name evidence="15" type="ORF">CCR82_14325</name>
</gene>